<keyword evidence="2" id="KW-1185">Reference proteome</keyword>
<accession>A0ABN3GNF3</accession>
<sequence>MRPLHPSAVPPEMIELATERRLAGDWRGACAAANVDVHVDLDLAGTAGPAEADLLHLAPDLLRWYLPRDKRSGYFEPAAHYRLGRWLTVSTPAALRDPQRLTLRLGTTGLGSGARRKSLPRYCWDFRCTAEILDQCGGADRLPFFTRAGERLTSAETAAERAIELDEAGRHVEAWSVAGFTLDSQILDDGRWGNYIFQIPPGDVARRRRAPDSNLRWQWPPHTRVPTLIRRHLAELGRSADLVKVPRNSVTLVIDVERPLARLIPKRTGSEDWDRRRRAEREEFGVELPDVPSIPAELLRRPELFEALRSGRLAPDDLHPIVHGVLFPQRHGPGPRPRDQLSLSVGVRCLGANHKVRMVDGRMVCPHTEEELARERVLAGLGGARLGCLDVYDGWRAPGTAALPEQLRRLRDRLAVMLVHGDRWGVEEELRRGLDPGFRTEDGRAIADFLS</sequence>
<dbReference type="Proteomes" id="UP001501444">
    <property type="component" value="Unassembled WGS sequence"/>
</dbReference>
<evidence type="ECO:0000313" key="1">
    <source>
        <dbReference type="EMBL" id="GAA2356597.1"/>
    </source>
</evidence>
<proteinExistence type="predicted"/>
<evidence type="ECO:0000313" key="2">
    <source>
        <dbReference type="Proteomes" id="UP001501444"/>
    </source>
</evidence>
<gene>
    <name evidence="1" type="ORF">GCM10010170_049450</name>
</gene>
<dbReference type="EMBL" id="BAAARV010000039">
    <property type="protein sequence ID" value="GAA2356597.1"/>
    <property type="molecule type" value="Genomic_DNA"/>
</dbReference>
<comment type="caution">
    <text evidence="1">The sequence shown here is derived from an EMBL/GenBank/DDBJ whole genome shotgun (WGS) entry which is preliminary data.</text>
</comment>
<name>A0ABN3GNF3_9ACTN</name>
<organism evidence="1 2">
    <name type="scientific">Dactylosporangium salmoneum</name>
    <dbReference type="NCBI Taxonomy" id="53361"/>
    <lineage>
        <taxon>Bacteria</taxon>
        <taxon>Bacillati</taxon>
        <taxon>Actinomycetota</taxon>
        <taxon>Actinomycetes</taxon>
        <taxon>Micromonosporales</taxon>
        <taxon>Micromonosporaceae</taxon>
        <taxon>Dactylosporangium</taxon>
    </lineage>
</organism>
<protein>
    <submittedName>
        <fullName evidence="1">Uncharacterized protein</fullName>
    </submittedName>
</protein>
<reference evidence="1 2" key="1">
    <citation type="journal article" date="2019" name="Int. J. Syst. Evol. Microbiol.">
        <title>The Global Catalogue of Microorganisms (GCM) 10K type strain sequencing project: providing services to taxonomists for standard genome sequencing and annotation.</title>
        <authorList>
            <consortium name="The Broad Institute Genomics Platform"/>
            <consortium name="The Broad Institute Genome Sequencing Center for Infectious Disease"/>
            <person name="Wu L."/>
            <person name="Ma J."/>
        </authorList>
    </citation>
    <scope>NUCLEOTIDE SEQUENCE [LARGE SCALE GENOMIC DNA]</scope>
    <source>
        <strain evidence="1 2">JCM 3272</strain>
    </source>
</reference>
<dbReference type="RefSeq" id="WP_344614867.1">
    <property type="nucleotide sequence ID" value="NZ_BAAARV010000039.1"/>
</dbReference>